<keyword evidence="3" id="KW-1185">Reference proteome</keyword>
<name>A0ABX0QC05_9BACT</name>
<reference evidence="3" key="2">
    <citation type="submission" date="2023-07" db="EMBL/GenBank/DDBJ databases">
        <authorList>
            <person name="Jung D.-H."/>
        </authorList>
    </citation>
    <scope>NUCLEOTIDE SEQUENCE [LARGE SCALE GENOMIC DNA]</scope>
    <source>
        <strain evidence="3">JA-25</strain>
    </source>
</reference>
<dbReference type="InterPro" id="IPR024618">
    <property type="entry name" value="DUF3857"/>
</dbReference>
<dbReference type="Pfam" id="PF12969">
    <property type="entry name" value="DUF3857"/>
    <property type="match status" value="1"/>
</dbReference>
<sequence>MYILLLRFFIYLFATPFFMRIAAFARLTALCGLLGTFLPFLVCAQAAVQPPVVKFGQVTAADFQLSPIPNDTTAEAVVLYALAETHYEELNSKNTLITEYYKRIRINKKSGYDQATVQIKLWGTGSNAEFSTAIDGVTSRLQHGVVVQQKMDKGAIVTEKLARGETVQKFTLPGVEEGAIIEYRYTTYSPGAITPATWWFQGYIPVLWSEYRMKIPTRYYMKITLGGYLPLAVNDVTTSSSGLQTEYRFAVANAPAFQEEPFITTMADYFSKISFEWSRVRSQRDSTAAAVAREWQDLDRTLLAFDDFGVQYRQPYLLKEEAQLIKATYPVLDTLGKIRAAYDLIRNRIAWNGSAYQYSDQLKKALDERKGDAADINLLLIGLLRLIGLDANPVLLSTRDHGQLDTEHTLLRQFNYVVAHLTLGGKDVMLDATDRFLRPGMLPRRALNGTGRLILPNGKGRFLSLLPTERTVTVKACNFEISADGEAKGLFSQSYDGYRAADARLAHQLLGEEKFMSQVKQLRPDWQIETAELANVSDLTAPVLAKYTLVIPAAASISGDRMYLNPLLTEGITSNPFKQPARQFPVDFATPFDETFTATYIFPEGFTVDELPKPLVLSLPNNGGRFTYQIQQKGNQLDVVSRITIRKPVFGADEYMFLKEFYDKILLKHGEQVVLVQGPVAGKK</sequence>
<dbReference type="Proteomes" id="UP000606008">
    <property type="component" value="Unassembled WGS sequence"/>
</dbReference>
<protein>
    <submittedName>
        <fullName evidence="2">DUF3857 domain-containing protein</fullName>
    </submittedName>
</protein>
<dbReference type="Gene3D" id="2.60.120.1130">
    <property type="match status" value="1"/>
</dbReference>
<feature type="domain" description="DUF3857" evidence="1">
    <location>
        <begin position="99"/>
        <end position="257"/>
    </location>
</feature>
<dbReference type="EMBL" id="WAEL01000001">
    <property type="protein sequence ID" value="NID08730.1"/>
    <property type="molecule type" value="Genomic_DNA"/>
</dbReference>
<comment type="caution">
    <text evidence="2">The sequence shown here is derived from an EMBL/GenBank/DDBJ whole genome shotgun (WGS) entry which is preliminary data.</text>
</comment>
<evidence type="ECO:0000313" key="3">
    <source>
        <dbReference type="Proteomes" id="UP000606008"/>
    </source>
</evidence>
<dbReference type="Gene3D" id="3.10.620.30">
    <property type="match status" value="1"/>
</dbReference>
<accession>A0ABX0QC05</accession>
<evidence type="ECO:0000313" key="2">
    <source>
        <dbReference type="EMBL" id="NID08730.1"/>
    </source>
</evidence>
<dbReference type="Gene3D" id="2.60.40.3140">
    <property type="match status" value="1"/>
</dbReference>
<organism evidence="2 3">
    <name type="scientific">Fibrivirga algicola</name>
    <dbReference type="NCBI Taxonomy" id="2950420"/>
    <lineage>
        <taxon>Bacteria</taxon>
        <taxon>Pseudomonadati</taxon>
        <taxon>Bacteroidota</taxon>
        <taxon>Cytophagia</taxon>
        <taxon>Cytophagales</taxon>
        <taxon>Spirosomataceae</taxon>
        <taxon>Fibrivirga</taxon>
    </lineage>
</organism>
<reference evidence="3" key="1">
    <citation type="submission" date="2019-09" db="EMBL/GenBank/DDBJ databases">
        <authorList>
            <person name="Jung D.-H."/>
        </authorList>
    </citation>
    <scope>NUCLEOTIDE SEQUENCE [LARGE SCALE GENOMIC DNA]</scope>
    <source>
        <strain evidence="3">JA-25</strain>
    </source>
</reference>
<gene>
    <name evidence="2" type="ORF">F7231_00975</name>
</gene>
<proteinExistence type="predicted"/>
<dbReference type="RefSeq" id="WP_166690589.1">
    <property type="nucleotide sequence ID" value="NZ_WAEL01000001.1"/>
</dbReference>
<evidence type="ECO:0000259" key="1">
    <source>
        <dbReference type="Pfam" id="PF12969"/>
    </source>
</evidence>